<keyword evidence="3" id="KW-1185">Reference proteome</keyword>
<feature type="compositionally biased region" description="Polar residues" evidence="1">
    <location>
        <begin position="10"/>
        <end position="24"/>
    </location>
</feature>
<organism evidence="2 3">
    <name type="scientific">Cylindrodendrum hubeiense</name>
    <dbReference type="NCBI Taxonomy" id="595255"/>
    <lineage>
        <taxon>Eukaryota</taxon>
        <taxon>Fungi</taxon>
        <taxon>Dikarya</taxon>
        <taxon>Ascomycota</taxon>
        <taxon>Pezizomycotina</taxon>
        <taxon>Sordariomycetes</taxon>
        <taxon>Hypocreomycetidae</taxon>
        <taxon>Hypocreales</taxon>
        <taxon>Nectriaceae</taxon>
        <taxon>Cylindrodendrum</taxon>
    </lineage>
</organism>
<protein>
    <submittedName>
        <fullName evidence="2">Uncharacterized protein</fullName>
    </submittedName>
</protein>
<reference evidence="2" key="1">
    <citation type="submission" date="2020-03" db="EMBL/GenBank/DDBJ databases">
        <title>Draft Genome Sequence of Cylindrodendrum hubeiense.</title>
        <authorList>
            <person name="Buettner E."/>
            <person name="Kellner H."/>
        </authorList>
    </citation>
    <scope>NUCLEOTIDE SEQUENCE</scope>
    <source>
        <strain evidence="2">IHI 201604</strain>
    </source>
</reference>
<accession>A0A9P5H360</accession>
<evidence type="ECO:0000256" key="1">
    <source>
        <dbReference type="SAM" id="MobiDB-lite"/>
    </source>
</evidence>
<dbReference type="OrthoDB" id="5385910at2759"/>
<dbReference type="PRINTS" id="PR01217">
    <property type="entry name" value="PRICHEXTENSN"/>
</dbReference>
<name>A0A9P5H360_9HYPO</name>
<dbReference type="AlphaFoldDB" id="A0A9P5H360"/>
<feature type="compositionally biased region" description="Pro residues" evidence="1">
    <location>
        <begin position="64"/>
        <end position="86"/>
    </location>
</feature>
<gene>
    <name evidence="2" type="ORF">G7Z17_g9865</name>
</gene>
<comment type="caution">
    <text evidence="2">The sequence shown here is derived from an EMBL/GenBank/DDBJ whole genome shotgun (WGS) entry which is preliminary data.</text>
</comment>
<evidence type="ECO:0000313" key="2">
    <source>
        <dbReference type="EMBL" id="KAF7544545.1"/>
    </source>
</evidence>
<feature type="region of interest" description="Disordered" evidence="1">
    <location>
        <begin position="1"/>
        <end position="102"/>
    </location>
</feature>
<evidence type="ECO:0000313" key="3">
    <source>
        <dbReference type="Proteomes" id="UP000722485"/>
    </source>
</evidence>
<sequence length="228" mass="23538">MPAIPIHTASPINPTKASDVTPQTAVPDAAQPGAQPSLPVPTGTSWAPSNPQPVPTPTAAYVSPPAPQPGAFPTPPSRVTELPPPKVGETLQTEQPQATLVPRSPQMAAYAPLGAPEVPATRPSATIPIPSPFLDPLGGRSGGGDLLHPPGYYQNVNASEFNSSQRAAHDAAVARDEAQRMSISHRMALAVDAGDDEGVWGTAKKWASVAGGGLAAAEQEVWKRINKD</sequence>
<dbReference type="EMBL" id="JAANBB010000298">
    <property type="protein sequence ID" value="KAF7544545.1"/>
    <property type="molecule type" value="Genomic_DNA"/>
</dbReference>
<proteinExistence type="predicted"/>
<dbReference type="Proteomes" id="UP000722485">
    <property type="component" value="Unassembled WGS sequence"/>
</dbReference>
<feature type="region of interest" description="Disordered" evidence="1">
    <location>
        <begin position="115"/>
        <end position="148"/>
    </location>
</feature>